<dbReference type="SUPFAM" id="SSF63393">
    <property type="entry name" value="RNA polymerase subunits"/>
    <property type="match status" value="1"/>
</dbReference>
<comment type="function">
    <text evidence="8">The SPT4-SPT5 complex mediates both activation and inhibition of transcription elongation, and plays a role in pre-mRNA processing. This complex seems to be important for the stability of the RNA polymerase II elongation machinery on the chromatin template but not for the inherent ability of this machinery to translocate down the gene.</text>
</comment>
<evidence type="ECO:0000256" key="1">
    <source>
        <dbReference type="ARBA" id="ARBA00004123"/>
    </source>
</evidence>
<evidence type="ECO:0000256" key="3">
    <source>
        <dbReference type="ARBA" id="ARBA00010464"/>
    </source>
</evidence>
<dbReference type="PANTHER" id="PTHR12882:SF1">
    <property type="entry name" value="TRANSCRIPTION ELONGATION FACTOR SPT4"/>
    <property type="match status" value="1"/>
</dbReference>
<evidence type="ECO:0000313" key="11">
    <source>
        <dbReference type="Proteomes" id="UP000800097"/>
    </source>
</evidence>
<organism evidence="10 11">
    <name type="scientific">Westerdykella ornata</name>
    <dbReference type="NCBI Taxonomy" id="318751"/>
    <lineage>
        <taxon>Eukaryota</taxon>
        <taxon>Fungi</taxon>
        <taxon>Dikarya</taxon>
        <taxon>Ascomycota</taxon>
        <taxon>Pezizomycotina</taxon>
        <taxon>Dothideomycetes</taxon>
        <taxon>Pleosporomycetidae</taxon>
        <taxon>Pleosporales</taxon>
        <taxon>Sporormiaceae</taxon>
        <taxon>Westerdykella</taxon>
    </lineage>
</organism>
<evidence type="ECO:0000256" key="4">
    <source>
        <dbReference type="ARBA" id="ARBA00020182"/>
    </source>
</evidence>
<dbReference type="InterPro" id="IPR009287">
    <property type="entry name" value="Spt4"/>
</dbReference>
<evidence type="ECO:0000256" key="7">
    <source>
        <dbReference type="ARBA" id="ARBA00023328"/>
    </source>
</evidence>
<evidence type="ECO:0000256" key="2">
    <source>
        <dbReference type="ARBA" id="ARBA00004584"/>
    </source>
</evidence>
<comment type="subcellular location">
    <subcellularLocation>
        <location evidence="2">Chromosome</location>
        <location evidence="2">Centromere</location>
    </subcellularLocation>
    <subcellularLocation>
        <location evidence="1 8">Nucleus</location>
    </subcellularLocation>
</comment>
<evidence type="ECO:0000313" key="10">
    <source>
        <dbReference type="EMBL" id="KAF2274280.1"/>
    </source>
</evidence>
<dbReference type="GO" id="GO:0000775">
    <property type="term" value="C:chromosome, centromeric region"/>
    <property type="evidence" value="ECO:0007669"/>
    <property type="project" value="UniProtKB-SubCell"/>
</dbReference>
<dbReference type="Pfam" id="PF06093">
    <property type="entry name" value="Spt4"/>
    <property type="match status" value="1"/>
</dbReference>
<sequence length="125" mass="13170">MSGTSHLAPANLRNLRACMVCGIIRTDGQFKASGCPNCDSFLELAGNPDAVQECTSQVFEGMITVSDTSKSWAARYLRLEGYVPGLYAIQVEGVLPEDAAVAAENAGVVYIPRDGSVSEALPTDA</sequence>
<evidence type="ECO:0000256" key="8">
    <source>
        <dbReference type="PIRNR" id="PIRNR025023"/>
    </source>
</evidence>
<dbReference type="Gene3D" id="3.30.40.210">
    <property type="match status" value="1"/>
</dbReference>
<evidence type="ECO:0000256" key="5">
    <source>
        <dbReference type="ARBA" id="ARBA00023163"/>
    </source>
</evidence>
<feature type="domain" description="Spt4/RpoE2 zinc finger" evidence="9">
    <location>
        <begin position="15"/>
        <end position="92"/>
    </location>
</feature>
<dbReference type="OrthoDB" id="248751at2759"/>
<dbReference type="SMART" id="SM01389">
    <property type="entry name" value="Spt4"/>
    <property type="match status" value="1"/>
</dbReference>
<keyword evidence="6 8" id="KW-0539">Nucleus</keyword>
<dbReference type="EMBL" id="ML986504">
    <property type="protein sequence ID" value="KAF2274280.1"/>
    <property type="molecule type" value="Genomic_DNA"/>
</dbReference>
<keyword evidence="7" id="KW-0137">Centromere</keyword>
<dbReference type="GO" id="GO:0008270">
    <property type="term" value="F:zinc ion binding"/>
    <property type="evidence" value="ECO:0007669"/>
    <property type="project" value="InterPro"/>
</dbReference>
<keyword evidence="5 8" id="KW-0804">Transcription</keyword>
<dbReference type="InterPro" id="IPR022800">
    <property type="entry name" value="Spt4/RpoE2_Znf"/>
</dbReference>
<dbReference type="Proteomes" id="UP000800097">
    <property type="component" value="Unassembled WGS sequence"/>
</dbReference>
<dbReference type="PANTHER" id="PTHR12882">
    <property type="entry name" value="SUPPRESSOR OF TY 4"/>
    <property type="match status" value="1"/>
</dbReference>
<evidence type="ECO:0000259" key="9">
    <source>
        <dbReference type="SMART" id="SM01389"/>
    </source>
</evidence>
<name>A0A6A6JCD5_WESOR</name>
<proteinExistence type="inferred from homology"/>
<reference evidence="10" key="1">
    <citation type="journal article" date="2020" name="Stud. Mycol.">
        <title>101 Dothideomycetes genomes: a test case for predicting lifestyles and emergence of pathogens.</title>
        <authorList>
            <person name="Haridas S."/>
            <person name="Albert R."/>
            <person name="Binder M."/>
            <person name="Bloem J."/>
            <person name="Labutti K."/>
            <person name="Salamov A."/>
            <person name="Andreopoulos B."/>
            <person name="Baker S."/>
            <person name="Barry K."/>
            <person name="Bills G."/>
            <person name="Bluhm B."/>
            <person name="Cannon C."/>
            <person name="Castanera R."/>
            <person name="Culley D."/>
            <person name="Daum C."/>
            <person name="Ezra D."/>
            <person name="Gonzalez J."/>
            <person name="Henrissat B."/>
            <person name="Kuo A."/>
            <person name="Liang C."/>
            <person name="Lipzen A."/>
            <person name="Lutzoni F."/>
            <person name="Magnuson J."/>
            <person name="Mondo S."/>
            <person name="Nolan M."/>
            <person name="Ohm R."/>
            <person name="Pangilinan J."/>
            <person name="Park H.-J."/>
            <person name="Ramirez L."/>
            <person name="Alfaro M."/>
            <person name="Sun H."/>
            <person name="Tritt A."/>
            <person name="Yoshinaga Y."/>
            <person name="Zwiers L.-H."/>
            <person name="Turgeon B."/>
            <person name="Goodwin S."/>
            <person name="Spatafora J."/>
            <person name="Crous P."/>
            <person name="Grigoriev I."/>
        </authorList>
    </citation>
    <scope>NUCLEOTIDE SEQUENCE</scope>
    <source>
        <strain evidence="10">CBS 379.55</strain>
    </source>
</reference>
<dbReference type="AlphaFoldDB" id="A0A6A6JCD5"/>
<protein>
    <recommendedName>
        <fullName evidence="4 8">Transcription elongation factor SPT4</fullName>
    </recommendedName>
</protein>
<dbReference type="GO" id="GO:0032044">
    <property type="term" value="C:DSIF complex"/>
    <property type="evidence" value="ECO:0007669"/>
    <property type="project" value="TreeGrafter"/>
</dbReference>
<dbReference type="InterPro" id="IPR029040">
    <property type="entry name" value="RPABC4/Spt4"/>
</dbReference>
<dbReference type="GO" id="GO:0000993">
    <property type="term" value="F:RNA polymerase II complex binding"/>
    <property type="evidence" value="ECO:0007669"/>
    <property type="project" value="TreeGrafter"/>
</dbReference>
<dbReference type="GO" id="GO:0140673">
    <property type="term" value="P:transcription elongation-coupled chromatin remodeling"/>
    <property type="evidence" value="ECO:0007669"/>
    <property type="project" value="InterPro"/>
</dbReference>
<comment type="similarity">
    <text evidence="3 8">Belongs to the SPT4 family.</text>
</comment>
<gene>
    <name evidence="10" type="ORF">EI97DRAFT_381902</name>
</gene>
<dbReference type="GO" id="GO:0006355">
    <property type="term" value="P:regulation of DNA-templated transcription"/>
    <property type="evidence" value="ECO:0007669"/>
    <property type="project" value="InterPro"/>
</dbReference>
<dbReference type="GeneID" id="54548999"/>
<evidence type="ECO:0000256" key="6">
    <source>
        <dbReference type="ARBA" id="ARBA00023242"/>
    </source>
</evidence>
<dbReference type="CDD" id="cd07973">
    <property type="entry name" value="Spt4"/>
    <property type="match status" value="1"/>
</dbReference>
<dbReference type="PIRSF" id="PIRSF025023">
    <property type="entry name" value="Spt4"/>
    <property type="match status" value="1"/>
</dbReference>
<dbReference type="InterPro" id="IPR038510">
    <property type="entry name" value="Spt4_sf"/>
</dbReference>
<keyword evidence="11" id="KW-1185">Reference proteome</keyword>
<accession>A0A6A6JCD5</accession>
<dbReference type="RefSeq" id="XP_033651819.1">
    <property type="nucleotide sequence ID" value="XM_033795824.1"/>
</dbReference>